<keyword evidence="4" id="KW-1185">Reference proteome</keyword>
<comment type="caution">
    <text evidence="3">The sequence shown here is derived from an EMBL/GenBank/DDBJ whole genome shotgun (WGS) entry which is preliminary data.</text>
</comment>
<dbReference type="Proteomes" id="UP000320176">
    <property type="component" value="Unassembled WGS sequence"/>
</dbReference>
<evidence type="ECO:0000256" key="1">
    <source>
        <dbReference type="SAM" id="MobiDB-lite"/>
    </source>
</evidence>
<protein>
    <submittedName>
        <fullName evidence="3">Uncharacterized protein</fullName>
    </submittedName>
</protein>
<keyword evidence="2" id="KW-0812">Transmembrane</keyword>
<dbReference type="AlphaFoldDB" id="A0A5C6A5M6"/>
<evidence type="ECO:0000256" key="2">
    <source>
        <dbReference type="SAM" id="Phobius"/>
    </source>
</evidence>
<name>A0A5C6A5M6_9BACT</name>
<keyword evidence="2" id="KW-1133">Transmembrane helix</keyword>
<feature type="transmembrane region" description="Helical" evidence="2">
    <location>
        <begin position="118"/>
        <end position="139"/>
    </location>
</feature>
<organism evidence="3 4">
    <name type="scientific">Stieleria varia</name>
    <dbReference type="NCBI Taxonomy" id="2528005"/>
    <lineage>
        <taxon>Bacteria</taxon>
        <taxon>Pseudomonadati</taxon>
        <taxon>Planctomycetota</taxon>
        <taxon>Planctomycetia</taxon>
        <taxon>Pirellulales</taxon>
        <taxon>Pirellulaceae</taxon>
        <taxon>Stieleria</taxon>
    </lineage>
</organism>
<dbReference type="EMBL" id="SJPN01000007">
    <property type="protein sequence ID" value="TWT94608.1"/>
    <property type="molecule type" value="Genomic_DNA"/>
</dbReference>
<accession>A0A5C6A5M6</accession>
<sequence>MKKSLKMQPTFIVELPWDAREAVSRIRRAILHAGFQDHAVSAGSCIDFRIDRQDQRFWSPHLSVQVSDVETGSQALGRFSPRPEIWTMFMAIYAVVATVGFGAAILGYVQWFLGSTPWAIALLPLGFIVIAALHMASLIGQSLSSDQMDLLRGRLDETILIAKAETPRPDESQPGQTMDAEPVL</sequence>
<evidence type="ECO:0000313" key="3">
    <source>
        <dbReference type="EMBL" id="TWT94608.1"/>
    </source>
</evidence>
<gene>
    <name evidence="3" type="ORF">Pla52n_54290</name>
</gene>
<dbReference type="RefSeq" id="WP_197454951.1">
    <property type="nucleotide sequence ID" value="NZ_CP151726.1"/>
</dbReference>
<proteinExistence type="predicted"/>
<evidence type="ECO:0000313" key="4">
    <source>
        <dbReference type="Proteomes" id="UP000320176"/>
    </source>
</evidence>
<feature type="transmembrane region" description="Helical" evidence="2">
    <location>
        <begin position="88"/>
        <end position="112"/>
    </location>
</feature>
<feature type="region of interest" description="Disordered" evidence="1">
    <location>
        <begin position="163"/>
        <end position="184"/>
    </location>
</feature>
<keyword evidence="2" id="KW-0472">Membrane</keyword>
<reference evidence="3 4" key="1">
    <citation type="submission" date="2019-02" db="EMBL/GenBank/DDBJ databases">
        <title>Deep-cultivation of Planctomycetes and their phenomic and genomic characterization uncovers novel biology.</title>
        <authorList>
            <person name="Wiegand S."/>
            <person name="Jogler M."/>
            <person name="Boedeker C."/>
            <person name="Pinto D."/>
            <person name="Vollmers J."/>
            <person name="Rivas-Marin E."/>
            <person name="Kohn T."/>
            <person name="Peeters S.H."/>
            <person name="Heuer A."/>
            <person name="Rast P."/>
            <person name="Oberbeckmann S."/>
            <person name="Bunk B."/>
            <person name="Jeske O."/>
            <person name="Meyerdierks A."/>
            <person name="Storesund J.E."/>
            <person name="Kallscheuer N."/>
            <person name="Luecker S."/>
            <person name="Lage O.M."/>
            <person name="Pohl T."/>
            <person name="Merkel B.J."/>
            <person name="Hornburger P."/>
            <person name="Mueller R.-W."/>
            <person name="Bruemmer F."/>
            <person name="Labrenz M."/>
            <person name="Spormann A.M."/>
            <person name="Op Den Camp H."/>
            <person name="Overmann J."/>
            <person name="Amann R."/>
            <person name="Jetten M.S.M."/>
            <person name="Mascher T."/>
            <person name="Medema M.H."/>
            <person name="Devos D.P."/>
            <person name="Kaster A.-K."/>
            <person name="Ovreas L."/>
            <person name="Rohde M."/>
            <person name="Galperin M.Y."/>
            <person name="Jogler C."/>
        </authorList>
    </citation>
    <scope>NUCLEOTIDE SEQUENCE [LARGE SCALE GENOMIC DNA]</scope>
    <source>
        <strain evidence="3 4">Pla52n</strain>
    </source>
</reference>